<reference evidence="1" key="1">
    <citation type="journal article" date="2022" name="J Environ Chem Eng">
        <title>Biodegradation of petroleum oil using a constructed nonpathogenic and heavy metal-tolerant bacterial consortium isolated from marine sponges.</title>
        <authorList>
            <person name="Dechsakulwatana C."/>
            <person name="Rungsihiranrut A."/>
            <person name="Muangchinda C."/>
            <person name="Ningthoujam R."/>
            <person name="Klankeo P."/>
            <person name="Pinyakong O."/>
        </authorList>
    </citation>
    <scope>NUCLEOTIDE SEQUENCE</scope>
    <source>
        <strain evidence="1">TL01-2</strain>
    </source>
</reference>
<evidence type="ECO:0000313" key="1">
    <source>
        <dbReference type="EMBL" id="MDU9694138.1"/>
    </source>
</evidence>
<organism evidence="1 2">
    <name type="scientific">Priestia aryabhattai</name>
    <name type="common">Bacillus aryabhattai</name>
    <dbReference type="NCBI Taxonomy" id="412384"/>
    <lineage>
        <taxon>Bacteria</taxon>
        <taxon>Bacillati</taxon>
        <taxon>Bacillota</taxon>
        <taxon>Bacilli</taxon>
        <taxon>Bacillales</taxon>
        <taxon>Bacillaceae</taxon>
        <taxon>Priestia</taxon>
    </lineage>
</organism>
<gene>
    <name evidence="1" type="ORF">O0Q50_23420</name>
</gene>
<dbReference type="EMBL" id="JAPTGD010000002">
    <property type="protein sequence ID" value="MDU9694138.1"/>
    <property type="molecule type" value="Genomic_DNA"/>
</dbReference>
<sequence length="78" mass="9604">MAQLSRIQEYIEEPKGFVIFLGNKCPVTWKRETQRYVFDVRRIEKTEEDDQMWMINKKVFDEKMDKEEIYLMNGSTYR</sequence>
<reference evidence="1" key="2">
    <citation type="submission" date="2022-12" db="EMBL/GenBank/DDBJ databases">
        <authorList>
            <person name="Dechsakulwatana C."/>
            <person name="Rungsihiranrut A."/>
            <person name="Muangchinda C."/>
            <person name="Ningthoujam R."/>
            <person name="Klankeo P."/>
            <person name="Pinyakong O."/>
        </authorList>
    </citation>
    <scope>NUCLEOTIDE SEQUENCE</scope>
    <source>
        <strain evidence="1">TL01-2</strain>
    </source>
</reference>
<protein>
    <submittedName>
        <fullName evidence="1">Uncharacterized protein</fullName>
    </submittedName>
</protein>
<evidence type="ECO:0000313" key="2">
    <source>
        <dbReference type="Proteomes" id="UP001269400"/>
    </source>
</evidence>
<accession>A0AAX6NE14</accession>
<proteinExistence type="predicted"/>
<dbReference type="AlphaFoldDB" id="A0AAX6NE14"/>
<dbReference type="RefSeq" id="WP_316911351.1">
    <property type="nucleotide sequence ID" value="NZ_JAPTGD010000002.1"/>
</dbReference>
<dbReference type="Proteomes" id="UP001269400">
    <property type="component" value="Unassembled WGS sequence"/>
</dbReference>
<comment type="caution">
    <text evidence="1">The sequence shown here is derived from an EMBL/GenBank/DDBJ whole genome shotgun (WGS) entry which is preliminary data.</text>
</comment>
<name>A0AAX6NE14_PRIAR</name>